<dbReference type="Pfam" id="PF03372">
    <property type="entry name" value="Exo_endo_phos"/>
    <property type="match status" value="1"/>
</dbReference>
<dbReference type="Proteomes" id="UP001187531">
    <property type="component" value="Unassembled WGS sequence"/>
</dbReference>
<dbReference type="InterPro" id="IPR005135">
    <property type="entry name" value="Endo/exonuclease/phosphatase"/>
</dbReference>
<feature type="domain" description="Endonuclease/exonuclease/phosphatase" evidence="1">
    <location>
        <begin position="164"/>
        <end position="492"/>
    </location>
</feature>
<evidence type="ECO:0000313" key="3">
    <source>
        <dbReference type="EMBL" id="KAK2717828.1"/>
    </source>
</evidence>
<dbReference type="InterPro" id="IPR041577">
    <property type="entry name" value="RT_RNaseH_2"/>
</dbReference>
<dbReference type="GO" id="GO:0000175">
    <property type="term" value="F:3'-5'-RNA exonuclease activity"/>
    <property type="evidence" value="ECO:0007669"/>
    <property type="project" value="TreeGrafter"/>
</dbReference>
<accession>A0AA88HYZ6</accession>
<evidence type="ECO:0000259" key="1">
    <source>
        <dbReference type="Pfam" id="PF03372"/>
    </source>
</evidence>
<gene>
    <name evidence="3" type="ORF">QYM36_006584</name>
</gene>
<name>A0AA88HYZ6_ARTSF</name>
<organism evidence="3 4">
    <name type="scientific">Artemia franciscana</name>
    <name type="common">Brine shrimp</name>
    <name type="synonym">Artemia sanfranciscana</name>
    <dbReference type="NCBI Taxonomy" id="6661"/>
    <lineage>
        <taxon>Eukaryota</taxon>
        <taxon>Metazoa</taxon>
        <taxon>Ecdysozoa</taxon>
        <taxon>Arthropoda</taxon>
        <taxon>Crustacea</taxon>
        <taxon>Branchiopoda</taxon>
        <taxon>Anostraca</taxon>
        <taxon>Artemiidae</taxon>
        <taxon>Artemia</taxon>
    </lineage>
</organism>
<dbReference type="InterPro" id="IPR043128">
    <property type="entry name" value="Rev_trsase/Diguanyl_cyclase"/>
</dbReference>
<dbReference type="EMBL" id="JAVRJZ010000010">
    <property type="protein sequence ID" value="KAK2717828.1"/>
    <property type="molecule type" value="Genomic_DNA"/>
</dbReference>
<keyword evidence="4" id="KW-1185">Reference proteome</keyword>
<protein>
    <recommendedName>
        <fullName evidence="5">Endonuclease/exonuclease/phosphatase domain-containing protein</fullName>
    </recommendedName>
</protein>
<dbReference type="PANTHER" id="PTHR12121">
    <property type="entry name" value="CARBON CATABOLITE REPRESSOR PROTEIN 4"/>
    <property type="match status" value="1"/>
</dbReference>
<dbReference type="Pfam" id="PF17919">
    <property type="entry name" value="RT_RNaseH_2"/>
    <property type="match status" value="1"/>
</dbReference>
<feature type="domain" description="Reverse transcriptase/retrotransposon-derived protein RNase H-like" evidence="2">
    <location>
        <begin position="31"/>
        <end position="125"/>
    </location>
</feature>
<reference evidence="3" key="1">
    <citation type="submission" date="2023-07" db="EMBL/GenBank/DDBJ databases">
        <title>Chromosome-level genome assembly of Artemia franciscana.</title>
        <authorList>
            <person name="Jo E."/>
        </authorList>
    </citation>
    <scope>NUCLEOTIDE SEQUENCE</scope>
    <source>
        <tissue evidence="3">Whole body</tissue>
    </source>
</reference>
<dbReference type="InterPro" id="IPR036691">
    <property type="entry name" value="Endo/exonu/phosph_ase_sf"/>
</dbReference>
<dbReference type="Gene3D" id="3.60.10.10">
    <property type="entry name" value="Endonuclease/exonuclease/phosphatase"/>
    <property type="match status" value="1"/>
</dbReference>
<dbReference type="GO" id="GO:0071897">
    <property type="term" value="P:DNA biosynthetic process"/>
    <property type="evidence" value="ECO:0007669"/>
    <property type="project" value="UniProtKB-ARBA"/>
</dbReference>
<dbReference type="InterPro" id="IPR043502">
    <property type="entry name" value="DNA/RNA_pol_sf"/>
</dbReference>
<dbReference type="AlphaFoldDB" id="A0AA88HYZ6"/>
<evidence type="ECO:0008006" key="5">
    <source>
        <dbReference type="Google" id="ProtNLM"/>
    </source>
</evidence>
<dbReference type="Gene3D" id="3.30.70.270">
    <property type="match status" value="1"/>
</dbReference>
<comment type="caution">
    <text evidence="3">The sequence shown here is derived from an EMBL/GenBank/DDBJ whole genome shotgun (WGS) entry which is preliminary data.</text>
</comment>
<dbReference type="PANTHER" id="PTHR12121:SF34">
    <property type="entry name" value="PROTEIN ANGEL"/>
    <property type="match status" value="1"/>
</dbReference>
<proteinExistence type="predicted"/>
<dbReference type="SUPFAM" id="SSF56219">
    <property type="entry name" value="DNase I-like"/>
    <property type="match status" value="1"/>
</dbReference>
<sequence>MSYFRKFIRNYAQVAKPLTDLTRGNPQKITWSKIAQNSLDHLKKALTSEPILSLPDFQTGQFVVTTDASTKGIGAILSQIMNGEEKVIAYASRALTPGESNYSATQLELLSIIHHLEKFKHYLFKKWKDCKKMNLTEIRKWETPRNCQRPKENQKTQSLNFTIMSYNVLAQGYIETMPYLYYKCNEENLKWQNRKERLFNQFKMSNADIVCLQEVEVDYYYKTYLSYFQSQGYDGVFKQKTQGKIDGCATFLKKCKFSLKEDHSLEMLKNGIDLLNRDNIALISILTPFKNPDKQICIVNTHLLYNRKREDVRLAQLQVLLAEINRVACKNTNYFPVILCGDLNLTPSSKLYSFLSQGRLKYEHLDIKKLTDCDSQKIGKTFLPKELYISDSCQYLQELKQNNCIEEEIFSSGTLTHKFAFKSVYNSDKFPKVRLNSICHNLVDYILYSNIDEKLNKHEKQELILIERLRLPTYKDCLKIGPLPNSQNGSDHYYLEARFRWNCE</sequence>
<evidence type="ECO:0000259" key="2">
    <source>
        <dbReference type="Pfam" id="PF17919"/>
    </source>
</evidence>
<dbReference type="InterPro" id="IPR050410">
    <property type="entry name" value="CCR4/nocturin_mRNA_transcr"/>
</dbReference>
<evidence type="ECO:0000313" key="4">
    <source>
        <dbReference type="Proteomes" id="UP001187531"/>
    </source>
</evidence>
<dbReference type="SUPFAM" id="SSF56672">
    <property type="entry name" value="DNA/RNA polymerases"/>
    <property type="match status" value="1"/>
</dbReference>